<dbReference type="InterPro" id="IPR038741">
    <property type="entry name" value="AP5B1"/>
</dbReference>
<dbReference type="OMA" id="LMLHHMA"/>
<feature type="domain" description="AP5B1 middle" evidence="1">
    <location>
        <begin position="252"/>
        <end position="591"/>
    </location>
</feature>
<sequence length="858" mass="100597">MLKSNNSNKNNNKNGKWKGFRRSISSKSKNILIPSDPNWIDRYFEISRHLCFGDYERSWFDDVHLDVLRDLCNEDLPVDYVFHLLTLLELIVPLLDTDDKIEQTIGSLLNIATSHNVHGNRNRPPLIMEKCIYSTTTLVLYTKEWVTNSKLEILQKFLMKQSQKPKSILYNPCSESLAEITRQYPNLISDLISENFKISLTATPKNLFGTIYLLSLYDSQNYINGVREITQQIRYVPNLQFYHLCTQIYHMIESKRYTDSLSLIILKPFLNRFISSNSIHNVHFALKLLIKFGFEIFSSTEEEFFIKQLVILSTLPSLPIGYRLLALSFIKIAFVSIYKPPLNSPPLGLIDSLCPFLFDGPDTQEKKLTILNEFSFVISDNEFFNLIIRLHRLSNSQNNNFKRCTRSLFRTLSMTLKKRLQLMDRILNLLLDGIFSPSYIHYVDQLYSFLSQHWSFAQLFVDKFVAKLMILLKDQPDSSETNNKMVPNYNHYFAYLQFINWFISIAHHHIELTEFQIEFIINFIRINCQQWTQSSMIALTCCTSILYYQSVTAKVKEALLTILEWLKTERKMDIETSSLAQIYLLALRTLKEEYIRQVFTSDEEEFLIQKVPESFDDYLCSIVQYKHDKCPLIVRRLSTEDISNSTKQQFNEPLSLTIPFEIMIEADSEMDRLFCLEVSFSSNQIESLKQSFKLPLIEKQSKQSKINLKLDFIVNIPFWLNISVKFSDYKGTIFNYYQPEFEYVALKDVFIQVEVDQFQSNIESITESILQHPDAMQTVICVRNHSTFESFFAEYDWMKKFVIHASNHKDFFYFVIGLAPNRLIIGTIKIINDFINLYLTTNNFEIVPSLLVDTFTNK</sequence>
<dbReference type="AlphaFoldDB" id="A0A9Q0RQ81"/>
<keyword evidence="3" id="KW-1185">Reference proteome</keyword>
<name>A0A9Q0RQ81_BLOTA</name>
<comment type="caution">
    <text evidence="2">The sequence shown here is derived from an EMBL/GenBank/DDBJ whole genome shotgun (WGS) entry which is preliminary data.</text>
</comment>
<reference evidence="2" key="1">
    <citation type="submission" date="2022-12" db="EMBL/GenBank/DDBJ databases">
        <title>Genome assemblies of Blomia tropicalis.</title>
        <authorList>
            <person name="Cui Y."/>
        </authorList>
    </citation>
    <scope>NUCLEOTIDE SEQUENCE</scope>
    <source>
        <tissue evidence="2">Adult mites</tissue>
    </source>
</reference>
<gene>
    <name evidence="2" type="ORF">RDWZM_001094</name>
</gene>
<dbReference type="Pfam" id="PF21588">
    <property type="entry name" value="AP5B1_middle"/>
    <property type="match status" value="1"/>
</dbReference>
<dbReference type="PANTHER" id="PTHR34033">
    <property type="entry name" value="AP-5 COMPLEX SUBUNIT BETA-1"/>
    <property type="match status" value="1"/>
</dbReference>
<dbReference type="InterPro" id="IPR048979">
    <property type="entry name" value="AP5B1_middle"/>
</dbReference>
<dbReference type="GO" id="GO:0030119">
    <property type="term" value="C:AP-type membrane coat adaptor complex"/>
    <property type="evidence" value="ECO:0007669"/>
    <property type="project" value="TreeGrafter"/>
</dbReference>
<dbReference type="PANTHER" id="PTHR34033:SF1">
    <property type="entry name" value="AP-5 COMPLEX SUBUNIT BETA-1"/>
    <property type="match status" value="1"/>
</dbReference>
<accession>A0A9Q0RQ81</accession>
<evidence type="ECO:0000313" key="3">
    <source>
        <dbReference type="Proteomes" id="UP001142055"/>
    </source>
</evidence>
<protein>
    <recommendedName>
        <fullName evidence="1">AP5B1 middle domain-containing protein</fullName>
    </recommendedName>
</protein>
<evidence type="ECO:0000313" key="2">
    <source>
        <dbReference type="EMBL" id="KAJ6222549.1"/>
    </source>
</evidence>
<organism evidence="2 3">
    <name type="scientific">Blomia tropicalis</name>
    <name type="common">Mite</name>
    <dbReference type="NCBI Taxonomy" id="40697"/>
    <lineage>
        <taxon>Eukaryota</taxon>
        <taxon>Metazoa</taxon>
        <taxon>Ecdysozoa</taxon>
        <taxon>Arthropoda</taxon>
        <taxon>Chelicerata</taxon>
        <taxon>Arachnida</taxon>
        <taxon>Acari</taxon>
        <taxon>Acariformes</taxon>
        <taxon>Sarcoptiformes</taxon>
        <taxon>Astigmata</taxon>
        <taxon>Glycyphagoidea</taxon>
        <taxon>Echimyopodidae</taxon>
        <taxon>Blomia</taxon>
    </lineage>
</organism>
<dbReference type="GO" id="GO:0016197">
    <property type="term" value="P:endosomal transport"/>
    <property type="evidence" value="ECO:0007669"/>
    <property type="project" value="InterPro"/>
</dbReference>
<evidence type="ECO:0000259" key="1">
    <source>
        <dbReference type="Pfam" id="PF21588"/>
    </source>
</evidence>
<proteinExistence type="predicted"/>
<dbReference type="EMBL" id="JAPWDV010000001">
    <property type="protein sequence ID" value="KAJ6222549.1"/>
    <property type="molecule type" value="Genomic_DNA"/>
</dbReference>
<dbReference type="Proteomes" id="UP001142055">
    <property type="component" value="Chromosome 1"/>
</dbReference>
<dbReference type="GO" id="GO:0005765">
    <property type="term" value="C:lysosomal membrane"/>
    <property type="evidence" value="ECO:0007669"/>
    <property type="project" value="TreeGrafter"/>
</dbReference>